<dbReference type="AlphaFoldDB" id="A0A6J5AFU5"/>
<organism evidence="1 2">
    <name type="scientific">Paraburkholderia rhynchosiae</name>
    <dbReference type="NCBI Taxonomy" id="487049"/>
    <lineage>
        <taxon>Bacteria</taxon>
        <taxon>Pseudomonadati</taxon>
        <taxon>Pseudomonadota</taxon>
        <taxon>Betaproteobacteria</taxon>
        <taxon>Burkholderiales</taxon>
        <taxon>Burkholderiaceae</taxon>
        <taxon>Paraburkholderia</taxon>
    </lineage>
</organism>
<dbReference type="EMBL" id="CADIJZ010000002">
    <property type="protein sequence ID" value="CAB3644968.1"/>
    <property type="molecule type" value="Genomic_DNA"/>
</dbReference>
<dbReference type="Proteomes" id="UP000494205">
    <property type="component" value="Unassembled WGS sequence"/>
</dbReference>
<sequence>MRWTTDASPPTRKMIVFALREFAMENAVYWNGRQVGIECDGRILWFSSAPEEAVAAYSGGQRTEQARESVMKDPVVIRNLVTVAHSDGPNFGRY</sequence>
<evidence type="ECO:0000313" key="1">
    <source>
        <dbReference type="EMBL" id="CAB3644968.1"/>
    </source>
</evidence>
<name>A0A6J5AFU5_9BURK</name>
<evidence type="ECO:0000313" key="2">
    <source>
        <dbReference type="Proteomes" id="UP000494205"/>
    </source>
</evidence>
<gene>
    <name evidence="1" type="ORF">LMG27174_00769</name>
</gene>
<accession>A0A6J5AFU5</accession>
<protein>
    <submittedName>
        <fullName evidence="1">Uncharacterized protein</fullName>
    </submittedName>
</protein>
<reference evidence="1 2" key="1">
    <citation type="submission" date="2020-04" db="EMBL/GenBank/DDBJ databases">
        <authorList>
            <person name="De Canck E."/>
        </authorList>
    </citation>
    <scope>NUCLEOTIDE SEQUENCE [LARGE SCALE GENOMIC DNA]</scope>
    <source>
        <strain evidence="1 2">LMG 27174</strain>
    </source>
</reference>
<proteinExistence type="predicted"/>